<gene>
    <name evidence="2" type="ORF">C457_14910</name>
</gene>
<proteinExistence type="predicted"/>
<sequence>MDEADEKGYRSRSRYLIELIQEARAKREGLLSASEPQDKRIEELSNEIEELETKLKAARKSPTSEVDVVDRVDVGQHLTDRFQPLDSIIDEALNSDAIRDRVQQIVEDELFDLASNNESEYKSGHGWRLVSDVEGEQ</sequence>
<protein>
    <submittedName>
        <fullName evidence="2">Uncharacterized protein</fullName>
    </submittedName>
</protein>
<evidence type="ECO:0000256" key="1">
    <source>
        <dbReference type="SAM" id="Coils"/>
    </source>
</evidence>
<dbReference type="RefSeq" id="WP_008095794.1">
    <property type="nucleotide sequence ID" value="NZ_AOLG01000050.1"/>
</dbReference>
<name>M0G1M1_HALPT</name>
<evidence type="ECO:0000313" key="3">
    <source>
        <dbReference type="Proteomes" id="UP000011559"/>
    </source>
</evidence>
<dbReference type="EMBL" id="AOLG01000050">
    <property type="protein sequence ID" value="ELZ66080.1"/>
    <property type="molecule type" value="Genomic_DNA"/>
</dbReference>
<dbReference type="OrthoDB" id="346367at2157"/>
<accession>M0G1M1</accession>
<comment type="caution">
    <text evidence="2">The sequence shown here is derived from an EMBL/GenBank/DDBJ whole genome shotgun (WGS) entry which is preliminary data.</text>
</comment>
<reference evidence="2 3" key="1">
    <citation type="journal article" date="2014" name="PLoS Genet.">
        <title>Phylogenetically driven sequencing of extremely halophilic archaea reveals strategies for static and dynamic osmo-response.</title>
        <authorList>
            <person name="Becker E.A."/>
            <person name="Seitzer P.M."/>
            <person name="Tritt A."/>
            <person name="Larsen D."/>
            <person name="Krusor M."/>
            <person name="Yao A.I."/>
            <person name="Wu D."/>
            <person name="Madern D."/>
            <person name="Eisen J.A."/>
            <person name="Darling A.E."/>
            <person name="Facciotti M.T."/>
        </authorList>
    </citation>
    <scope>NUCLEOTIDE SEQUENCE [LARGE SCALE GENOMIC DNA]</scope>
    <source>
        <strain evidence="3">DSM 18310 / JCM 13924 / TL6</strain>
    </source>
</reference>
<dbReference type="AlphaFoldDB" id="M0G1M1"/>
<keyword evidence="3" id="KW-1185">Reference proteome</keyword>
<feature type="coiled-coil region" evidence="1">
    <location>
        <begin position="34"/>
        <end position="61"/>
    </location>
</feature>
<dbReference type="Proteomes" id="UP000011559">
    <property type="component" value="Unassembled WGS sequence"/>
</dbReference>
<keyword evidence="1" id="KW-0175">Coiled coil</keyword>
<organism evidence="2 3">
    <name type="scientific">Haloferax prahovense (strain DSM 18310 / JCM 13924 / TL6)</name>
    <dbReference type="NCBI Taxonomy" id="1227461"/>
    <lineage>
        <taxon>Archaea</taxon>
        <taxon>Methanobacteriati</taxon>
        <taxon>Methanobacteriota</taxon>
        <taxon>Stenosarchaea group</taxon>
        <taxon>Halobacteria</taxon>
        <taxon>Halobacteriales</taxon>
        <taxon>Haloferacaceae</taxon>
        <taxon>Haloferax</taxon>
    </lineage>
</organism>
<evidence type="ECO:0000313" key="2">
    <source>
        <dbReference type="EMBL" id="ELZ66080.1"/>
    </source>
</evidence>